<dbReference type="EMBL" id="JASAOG010000043">
    <property type="protein sequence ID" value="KAK0059298.1"/>
    <property type="molecule type" value="Genomic_DNA"/>
</dbReference>
<comment type="caution">
    <text evidence="9">The sequence shown here is derived from an EMBL/GenBank/DDBJ whole genome shotgun (WGS) entry which is preliminary data.</text>
</comment>
<evidence type="ECO:0000256" key="7">
    <source>
        <dbReference type="RuleBase" id="RU367065"/>
    </source>
</evidence>
<dbReference type="SUPFAM" id="SSF48371">
    <property type="entry name" value="ARM repeat"/>
    <property type="match status" value="2"/>
</dbReference>
<evidence type="ECO:0000256" key="1">
    <source>
        <dbReference type="ARBA" id="ARBA00004604"/>
    </source>
</evidence>
<keyword evidence="10" id="KW-1185">Reference proteome</keyword>
<comment type="similarity">
    <text evidence="2 7">Belongs to the HEATR1/UTP10 family.</text>
</comment>
<evidence type="ECO:0000256" key="4">
    <source>
        <dbReference type="ARBA" id="ARBA00022552"/>
    </source>
</evidence>
<dbReference type="GO" id="GO:0030515">
    <property type="term" value="F:snoRNA binding"/>
    <property type="evidence" value="ECO:0007669"/>
    <property type="project" value="TreeGrafter"/>
</dbReference>
<reference evidence="9" key="1">
    <citation type="journal article" date="2023" name="PLoS Negl. Trop. Dis.">
        <title>A genome sequence for Biomphalaria pfeifferi, the major vector snail for the human-infecting parasite Schistosoma mansoni.</title>
        <authorList>
            <person name="Bu L."/>
            <person name="Lu L."/>
            <person name="Laidemitt M.R."/>
            <person name="Zhang S.M."/>
            <person name="Mutuku M."/>
            <person name="Mkoji G."/>
            <person name="Steinauer M."/>
            <person name="Loker E.S."/>
        </authorList>
    </citation>
    <scope>NUCLEOTIDE SEQUENCE</scope>
    <source>
        <strain evidence="9">KasaAsao</strain>
    </source>
</reference>
<evidence type="ECO:0000256" key="3">
    <source>
        <dbReference type="ARBA" id="ARBA00022517"/>
    </source>
</evidence>
<dbReference type="Pfam" id="PF23243">
    <property type="entry name" value="HEAT_HEATR1"/>
    <property type="match status" value="1"/>
</dbReference>
<keyword evidence="3 7" id="KW-0690">Ribosome biogenesis</keyword>
<evidence type="ECO:0000313" key="10">
    <source>
        <dbReference type="Proteomes" id="UP001233172"/>
    </source>
</evidence>
<dbReference type="Pfam" id="PF08146">
    <property type="entry name" value="BP28CT"/>
    <property type="match status" value="1"/>
</dbReference>
<dbReference type="InterPro" id="IPR012954">
    <property type="entry name" value="BP28_C_dom"/>
</dbReference>
<evidence type="ECO:0000313" key="9">
    <source>
        <dbReference type="EMBL" id="KAK0059298.1"/>
    </source>
</evidence>
<dbReference type="Gene3D" id="1.25.10.10">
    <property type="entry name" value="Leucine-rich Repeat Variant"/>
    <property type="match status" value="2"/>
</dbReference>
<feature type="domain" description="BP28 C-terminal" evidence="8">
    <location>
        <begin position="1864"/>
        <end position="2018"/>
    </location>
</feature>
<dbReference type="GO" id="GO:0030686">
    <property type="term" value="C:90S preribosome"/>
    <property type="evidence" value="ECO:0007669"/>
    <property type="project" value="TreeGrafter"/>
</dbReference>
<dbReference type="GO" id="GO:0034455">
    <property type="term" value="C:t-UTP complex"/>
    <property type="evidence" value="ECO:0007669"/>
    <property type="project" value="TreeGrafter"/>
</dbReference>
<dbReference type="PANTHER" id="PTHR13457:SF1">
    <property type="entry name" value="HEAT REPEAT-CONTAINING PROTEIN 1"/>
    <property type="match status" value="1"/>
</dbReference>
<keyword evidence="4 7" id="KW-0698">rRNA processing</keyword>
<evidence type="ECO:0000256" key="2">
    <source>
        <dbReference type="ARBA" id="ARBA00010559"/>
    </source>
</evidence>
<reference evidence="9" key="2">
    <citation type="submission" date="2023-04" db="EMBL/GenBank/DDBJ databases">
        <authorList>
            <person name="Bu L."/>
            <person name="Lu L."/>
            <person name="Laidemitt M.R."/>
            <person name="Zhang S.M."/>
            <person name="Mutuku M."/>
            <person name="Mkoji G."/>
            <person name="Steinauer M."/>
            <person name="Loker E.S."/>
        </authorList>
    </citation>
    <scope>NUCLEOTIDE SEQUENCE</scope>
    <source>
        <strain evidence="9">KasaAsao</strain>
        <tissue evidence="9">Whole Snail</tissue>
    </source>
</reference>
<dbReference type="GO" id="GO:0000462">
    <property type="term" value="P:maturation of SSU-rRNA from tricistronic rRNA transcript (SSU-rRNA, 5.8S rRNA, LSU-rRNA)"/>
    <property type="evidence" value="ECO:0007669"/>
    <property type="project" value="TreeGrafter"/>
</dbReference>
<dbReference type="InterPro" id="IPR011989">
    <property type="entry name" value="ARM-like"/>
</dbReference>
<evidence type="ECO:0000256" key="6">
    <source>
        <dbReference type="ARBA" id="ARBA00023274"/>
    </source>
</evidence>
<protein>
    <recommendedName>
        <fullName evidence="7">HEAT repeat-containing protein 1</fullName>
    </recommendedName>
</protein>
<proteinExistence type="inferred from homology"/>
<dbReference type="PANTHER" id="PTHR13457">
    <property type="entry name" value="BAP28"/>
    <property type="match status" value="1"/>
</dbReference>
<dbReference type="InterPro" id="IPR056473">
    <property type="entry name" value="HEAT_Utp10/HEAT1"/>
</dbReference>
<dbReference type="GO" id="GO:0032040">
    <property type="term" value="C:small-subunit processome"/>
    <property type="evidence" value="ECO:0007669"/>
    <property type="project" value="TreeGrafter"/>
</dbReference>
<accession>A0AAD8FCZ6</accession>
<keyword evidence="6 7" id="KW-0687">Ribonucleoprotein</keyword>
<dbReference type="InterPro" id="IPR040191">
    <property type="entry name" value="UTP10"/>
</dbReference>
<comment type="function">
    <text evidence="7">Involved in nucleolar processing of pre-18S ribosomal RNA.</text>
</comment>
<dbReference type="GO" id="GO:0045943">
    <property type="term" value="P:positive regulation of transcription by RNA polymerase I"/>
    <property type="evidence" value="ECO:0007669"/>
    <property type="project" value="TreeGrafter"/>
</dbReference>
<name>A0AAD8FCZ6_BIOPF</name>
<keyword evidence="5 7" id="KW-0539">Nucleus</keyword>
<dbReference type="Pfam" id="PF12397">
    <property type="entry name" value="U3snoRNP10"/>
    <property type="match status" value="1"/>
</dbReference>
<organism evidence="9 10">
    <name type="scientific">Biomphalaria pfeifferi</name>
    <name type="common">Bloodfluke planorb</name>
    <name type="synonym">Freshwater snail</name>
    <dbReference type="NCBI Taxonomy" id="112525"/>
    <lineage>
        <taxon>Eukaryota</taxon>
        <taxon>Metazoa</taxon>
        <taxon>Spiralia</taxon>
        <taxon>Lophotrochozoa</taxon>
        <taxon>Mollusca</taxon>
        <taxon>Gastropoda</taxon>
        <taxon>Heterobranchia</taxon>
        <taxon>Euthyneura</taxon>
        <taxon>Panpulmonata</taxon>
        <taxon>Hygrophila</taxon>
        <taxon>Lymnaeoidea</taxon>
        <taxon>Planorbidae</taxon>
        <taxon>Biomphalaria</taxon>
    </lineage>
</organism>
<sequence>MTSLAAQLRQLAVPETQILLSGNLKQASFLYDEGEAAKFDKQHFYNIGINGLQQLIEKDARFMVYEHNLFSPSSQTLQRYVQTSDVNKKLDDTINTFLLMLSPYMQLREAHKAMEWMVHRYNVHLRNVDVLMMSVLPYHDQQPFVMALRLLRMNSNECIKWKWLEPVKKGGSFLPRQTLIQHCKSVKGFLGFICNMLQKHIEANTDDEGNPSARHLQRAVLFYTQIITGTLQMGPPSETMLSTLLPAITVGLKSQQLPELVMSSYMILVQIVAQTSLANTLLESLVNVIAKNVEPNLLKNAVTVLTIMYQRQNITRIPKKAFKYLCRHASLKQILAGLDSEAKIEPFLCPFMQALTKKALKEVSVNALTSDSNPEDNEDVSQASSMSLLIEMLTTMTMEKDVIIVIFRVLLTWFVQQRSGSSMEVEDYQVDAPFRLFRILENRFSTIVESVIQEAADNADDPEMQEVIRNLLEKSATSAQQDLNTDPTSNLIICLYHRHSIVRKQAVERLLQDVSLLDDKASVQSALALRLQDTDPTVVAAVLNNPLGLWELFEDKVFLYQTLLKISKYYQNIGSEKNTVRDITIKALCYLPDNVANEIEVTGIIMSYFLPAEVEDMELLQNILNSSLAGRHSLLIHLKKHWQPCLNQKIASADDMASLFVKLIDALTSYIIKGNMPPDKFVETLYTNLHVSSNLRTAAFIILSVCEHLIQTVTNQLVKSSLQRLTAFFISDLTLNKHIILVKNDNVSAISLSQCLSVIVSQDHIPMSFFVPLLDKLAMKSVLLSLKDANFWMLSTGQTSVESNWLQTIVIIFSLMFELLNQKKSVPHELAKTNIAHLQQLLQDPKDMLKFLCMVWMASDNQGVSTKFKAETLQFSQVFLKSLSAHERETLLTKCLPVLPCLLILLSSQFEKVREMAVNMLELLTKTASASSHLLWFSGNLLKYKQEVTKDNEFLSQVLTNILEGELASCESPAKKRKRTSSTLLVHLECVDFFMKLISDTTPCSIKCGLLAILSRLDTVESFEPLIPVLKNLLDLMEKSNLSHEHKTVDLSVEQKELVSLLIKRFTSNVAGCIGEKSECLQTLLKALKSSFKIKESGDTVQMLLMKQLSGPFLAALPLSSRQAIFTELLTVLSTTSNPEVGRLCKKVVKHMTLDSVIVIEELKTVLTTSSPGTIREAKKQKLQASGSDENSEFDKLHWKRIVLLFEMIQIKKKISNAVPLIPAAFQVLGRVLELEHKGSGEYFKQLILGTINFICSRHQKHSEENDNTDSVKGEHLNMELIVNCVRSSDNPHTHQQALMLLSTAAKIAPGLLLHNMMTVFTFMGANILRQDDAYSFHVIGKILENVIPALILACQEKSKDNDKKKKSSKDRSEEMMTVILRVFVDAIPHIPSHRKIVLFEKLMSILGADRYLWRLILLFIESVTVRSKTLEENQSPGPLNLSDLEFLSSIVEKFSCIQLFQCYQLALSYVLELPEEKQGIQVLQFNKESLSLEDMSSEDMEIFSISHHSAKQLRHFKFATVYALNEFICSQHLVAQMAVSDPSVFLNNYQSLLETVLKFIGQVTESSQRPRESNSSRFWRILLNKSHDVLDNLVNLLPDSMFMDVVSGLMNHSLPLVQRRAMELLNNKLQHYKENLTPAQIDMLITMTTKLISIASQCLLKGKTSVKEENLVNGQTALYSLKVLCRVLGDKHEHLTEILQLCIKVLSRHTDNGMVCASSLLCVAEAVSSLKLHSIEFLTQFMPLIIDHLKSPAITEHEVLLLAAITSLQKIVESMSAFLSPFLVDIIVQVCLISSNVESQSDAHKPTVIQKIKLICSTLSVMTPTRTFLPGLEKSFTALEDKFVTCAECAMTMLKDHIVKMSKDDLTTFSPDFLKFFFACFDLRATHNELSDEDLNVIEGCIIEAFVCLVFKLSEAQFKPMLLQIYNWATDENVNKKRLIVFYRLCDSLAGKLKNLFTLFAGHIIKHSADMLDTNNRSKQKCKLFGKGKAARAKVCGLLVHIIDCLQKTFAHDTEGFLTKERFDIVMQSLVDQLENTLGKPSVCEDRILNHVVPCIASLAAAAHDDSLWKDLNYQILLKTRHENFKVRIWALAAIDAFHKQLGEDYTQLVPETIPFMAELMEDEHDEVEKLTQKVLAAMEVSVGENLQEYF</sequence>
<evidence type="ECO:0000256" key="5">
    <source>
        <dbReference type="ARBA" id="ARBA00023242"/>
    </source>
</evidence>
<gene>
    <name evidence="9" type="ORF">Bpfe_011374</name>
</gene>
<dbReference type="InterPro" id="IPR016024">
    <property type="entry name" value="ARM-type_fold"/>
</dbReference>
<dbReference type="SMART" id="SM01036">
    <property type="entry name" value="BP28CT"/>
    <property type="match status" value="1"/>
</dbReference>
<evidence type="ECO:0000259" key="8">
    <source>
        <dbReference type="SMART" id="SM01036"/>
    </source>
</evidence>
<comment type="subcellular location">
    <subcellularLocation>
        <location evidence="1 7">Nucleus</location>
        <location evidence="1 7">Nucleolus</location>
    </subcellularLocation>
</comment>
<dbReference type="InterPro" id="IPR022125">
    <property type="entry name" value="U3snoRNP10_N"/>
</dbReference>
<dbReference type="Proteomes" id="UP001233172">
    <property type="component" value="Unassembled WGS sequence"/>
</dbReference>